<evidence type="ECO:0000256" key="4">
    <source>
        <dbReference type="ARBA" id="ARBA00023180"/>
    </source>
</evidence>
<proteinExistence type="predicted"/>
<keyword evidence="3" id="KW-1015">Disulfide bond</keyword>
<dbReference type="InterPro" id="IPR015816">
    <property type="entry name" value="Vitellinogen_b-sht_N"/>
</dbReference>
<keyword evidence="11" id="KW-1185">Reference proteome</keyword>
<dbReference type="FunFam" id="1.25.10.20:FF:000003">
    <property type="entry name" value="Vitellogenin C"/>
    <property type="match status" value="1"/>
</dbReference>
<keyword evidence="1 6" id="KW-0732">Signal</keyword>
<keyword evidence="4" id="KW-0325">Glycoprotein</keyword>
<name>A0A9P0GLA3_PHACE</name>
<dbReference type="InterPro" id="IPR015255">
    <property type="entry name" value="Vitellinogen_open_b-sht"/>
</dbReference>
<dbReference type="InterPro" id="IPR011030">
    <property type="entry name" value="Lipovitellin_superhlx_dom"/>
</dbReference>
<evidence type="ECO:0000259" key="8">
    <source>
        <dbReference type="SMART" id="SM00638"/>
    </source>
</evidence>
<feature type="domain" description="VWFD" evidence="7">
    <location>
        <begin position="1457"/>
        <end position="1651"/>
    </location>
</feature>
<evidence type="ECO:0000256" key="2">
    <source>
        <dbReference type="ARBA" id="ARBA00022761"/>
    </source>
</evidence>
<dbReference type="GO" id="GO:0005319">
    <property type="term" value="F:lipid transporter activity"/>
    <property type="evidence" value="ECO:0007669"/>
    <property type="project" value="InterPro"/>
</dbReference>
<reference evidence="10" key="2">
    <citation type="submission" date="2022-10" db="EMBL/GenBank/DDBJ databases">
        <authorList>
            <consortium name="ENA_rothamsted_submissions"/>
            <consortium name="culmorum"/>
            <person name="King R."/>
        </authorList>
    </citation>
    <scope>NUCLEOTIDE SEQUENCE</scope>
</reference>
<feature type="compositionally biased region" description="Basic and acidic residues" evidence="5">
    <location>
        <begin position="1177"/>
        <end position="1187"/>
    </location>
</feature>
<dbReference type="Pfam" id="PF00094">
    <property type="entry name" value="VWD"/>
    <property type="match status" value="1"/>
</dbReference>
<evidence type="ECO:0000256" key="3">
    <source>
        <dbReference type="ARBA" id="ARBA00023157"/>
    </source>
</evidence>
<evidence type="ECO:0000259" key="9">
    <source>
        <dbReference type="SMART" id="SM01169"/>
    </source>
</evidence>
<feature type="region of interest" description="Disordered" evidence="5">
    <location>
        <begin position="357"/>
        <end position="398"/>
    </location>
</feature>
<evidence type="ECO:0000313" key="11">
    <source>
        <dbReference type="Proteomes" id="UP001153737"/>
    </source>
</evidence>
<evidence type="ECO:0008006" key="12">
    <source>
        <dbReference type="Google" id="ProtNLM"/>
    </source>
</evidence>
<evidence type="ECO:0000313" key="10">
    <source>
        <dbReference type="EMBL" id="CAH1153579.1"/>
    </source>
</evidence>
<dbReference type="Proteomes" id="UP001153737">
    <property type="component" value="Chromosome 14"/>
</dbReference>
<gene>
    <name evidence="10" type="ORF">PHAECO_LOCUS4091</name>
</gene>
<feature type="region of interest" description="Disordered" evidence="5">
    <location>
        <begin position="1168"/>
        <end position="1187"/>
    </location>
</feature>
<dbReference type="OrthoDB" id="10068888at2759"/>
<dbReference type="InterPro" id="IPR001747">
    <property type="entry name" value="Vitellogenin_N"/>
</dbReference>
<feature type="domain" description="Vitellogenin" evidence="8">
    <location>
        <begin position="21"/>
        <end position="736"/>
    </location>
</feature>
<sequence>MRSQIVFCLLVGLVYATNPGWKDTTEYVYKVLGRSLASIDESSNQHSGIFLRANLRVQPRPDGKLQAVITEPQYCQIHSQLPEGWKSQISESELTWKTLGLSSKPFQIEMKDGVIVDLVVSKDVQNWEANFIKSIVSQFQMNTKAKNPVKTEVGFNSLPTADGNSAVFATMEDTVTGNTRTLYEIRPLAPHVLQDKYSTLRFAQSLRENEQVIEVVKHKNYNESVELPSYFYGFREMGEQFNEEMVSNKMGNFFVRDSTSWAILTGDLNRYTIQHSLTVNKIFIKPTLSEKQMGSVVSVMNVTLEEVRSQDQRIQEVLEPVHLGNLVYTYEKVNSPSNKVYAKKHYEAQQQWEIDSSEEYQRTTNMGRARRSAEDIERDLEFSSHSEESYKEAQPQMHEAPASPLLPFTTGFDGMSIKHTVNIVEEVQKLARQIGDDLADKKKSNHEEALSRFTTLASLIRLMDAEELQKAASDLYSNAEEGPKRATWTAFRDSVAESGTGPAFLTILKWIESSKIRDEEASQVVSTMSNAVRQPTIHYMRHFFELIKKPEVQREWPLNDTALLGYTELIRRVYSDKLSSRTQYPVKSFVNFRTKEGIKFVREEVIPYLTEKLNEAISETNTNKIHAYIRALGNIADPKILSAFEPYLEGHKQASQFQRLLMILSLDKLAECYPKEARSVLYKVYQNSGESQEVRVAAVYQLMRTSPPTEMLQVMASYTNTDANDHVNAAVKSSIEYACKLDWPYQSLRDAAQAAKPLLTRKVFGIHEGANYLRSYVNEELEISFKQTAQHIGSEDGSYLKGFRYSLRSGLSGLKRRLVNVQAYISSVDELIHVFAKQTERYQEKEQQQKMHADEQQQHPWSSQYIAHLLNMKATEREQLEGYLNLEFGAPYKMFSFDNMTIEQLPEVIRKIEEELQQGKRINFFKLVNDKEMALSFPTEIGLPFLYTYDSPMLVKIQGKLSAQSSPSISQKGKIYKPDNVQIQGDVEITVSSKTQGRISFTAPFEHQQYIAGFDKQFEVHFPLHAKAEIDLKNAEMKMEFQPEKVQRDTLVLHYSTKPYTSRADLKNFEPLSRQANTKYIKSETLNRFEKVYGQKKLGMAFRVKAEHERRFIDRELLQKFLGQEGIYGGMKSLWADAEIQYGHFDVHFMPQKSFARNIVLRIGAQQKYTPQPEQESSGKWRFDERSTSAERQQSLINKVSEGIKNVKAQSVDASLEFLGEKNVKYFLTGAYGKSNVDPKSRVMIFWKRTSDDQEMKPYEGKLISKSYIPNTNGLDLEYSLHEEPMAETEMEIGFGPSDDSLHMIELKFKHYRSEERKQYLRNLPLYQECQQQMRRGNKQLPACLNMTLQANLLDRVSMKVKYENFRSQWIDAMRSAEYGFIWNYFPSIEIFEPQSSVEQNEFLIQGHFHPDLKFVNVSFETTKIGSKIRDIPVSELAKQMFVIHPVFHATDRVMSEVFGVQTYRPACVVDQTEVNTFSNWSYPIEISRHWTLLLQYIPKEARHQERTVEEQLRSQLVNQAVLIRQNQESSRHRDVKITLSAPQTEFKVVDIEMTPNQNQGSSEPKARVTVNGKQVRISDKASHDVAKGYIQIYALPNGEVKVEITNGFYVIYDGERVRVNMVNSQYRGAVRGICGQYNDQKSEEFLTSEDCYARDSRKFVKSLELEGQEGQQFRREFAGRNQHCVERRVPLFVDVISDADAHRQVSSDRHQQGKCTHFKTRYVQENGNICFTLRALPVCSSSCHPRGYVTQNVPMHCIQKSNVAQLWKDQIDRGASPDFSGKKEHKSITMTVPQSCSQ</sequence>
<evidence type="ECO:0000256" key="1">
    <source>
        <dbReference type="ARBA" id="ARBA00022729"/>
    </source>
</evidence>
<dbReference type="PANTHER" id="PTHR23345:SF15">
    <property type="entry name" value="VITELLOGENIN 1-RELATED"/>
    <property type="match status" value="1"/>
</dbReference>
<feature type="chain" id="PRO_5040297557" description="Vitellogenin" evidence="6">
    <location>
        <begin position="17"/>
        <end position="1799"/>
    </location>
</feature>
<dbReference type="Gene3D" id="1.25.10.20">
    <property type="entry name" value="Vitellinogen, superhelical"/>
    <property type="match status" value="1"/>
</dbReference>
<dbReference type="Pfam" id="PF09172">
    <property type="entry name" value="Vit_open_b-sht"/>
    <property type="match status" value="1"/>
</dbReference>
<evidence type="ECO:0000256" key="6">
    <source>
        <dbReference type="SAM" id="SignalP"/>
    </source>
</evidence>
<feature type="compositionally biased region" description="Basic and acidic residues" evidence="5">
    <location>
        <begin position="371"/>
        <end position="391"/>
    </location>
</feature>
<dbReference type="PANTHER" id="PTHR23345">
    <property type="entry name" value="VITELLOGENIN-RELATED"/>
    <property type="match status" value="1"/>
</dbReference>
<dbReference type="InterPro" id="IPR015819">
    <property type="entry name" value="Lipid_transp_b-sht_shell"/>
</dbReference>
<dbReference type="InterPro" id="IPR001846">
    <property type="entry name" value="VWF_type-D"/>
</dbReference>
<keyword evidence="2" id="KW-0758">Storage protein</keyword>
<dbReference type="SMART" id="SM01169">
    <property type="entry name" value="DUF1943"/>
    <property type="match status" value="1"/>
</dbReference>
<dbReference type="EMBL" id="OU896720">
    <property type="protein sequence ID" value="CAH1153579.1"/>
    <property type="molecule type" value="Genomic_DNA"/>
</dbReference>
<dbReference type="Gene3D" id="2.30.230.10">
    <property type="entry name" value="Lipovitellin, beta-sheet shell regions, chain A"/>
    <property type="match status" value="1"/>
</dbReference>
<feature type="domain" description="Vitellinogen open beta-sheet" evidence="9">
    <location>
        <begin position="767"/>
        <end position="1062"/>
    </location>
</feature>
<feature type="signal peptide" evidence="6">
    <location>
        <begin position="1"/>
        <end position="16"/>
    </location>
</feature>
<evidence type="ECO:0000259" key="7">
    <source>
        <dbReference type="SMART" id="SM00216"/>
    </source>
</evidence>
<dbReference type="SUPFAM" id="SSF48431">
    <property type="entry name" value="Lipovitellin-phosvitin complex, superhelical domain"/>
    <property type="match status" value="1"/>
</dbReference>
<protein>
    <recommendedName>
        <fullName evidence="12">Vitellogenin</fullName>
    </recommendedName>
</protein>
<dbReference type="SMART" id="SM00638">
    <property type="entry name" value="LPD_N"/>
    <property type="match status" value="1"/>
</dbReference>
<accession>A0A9P0GLA3</accession>
<dbReference type="SMART" id="SM00216">
    <property type="entry name" value="VWD"/>
    <property type="match status" value="1"/>
</dbReference>
<reference evidence="10" key="1">
    <citation type="submission" date="2022-01" db="EMBL/GenBank/DDBJ databases">
        <authorList>
            <person name="King R."/>
        </authorList>
    </citation>
    <scope>NUCLEOTIDE SEQUENCE</scope>
</reference>
<dbReference type="SUPFAM" id="SSF56968">
    <property type="entry name" value="Lipovitellin-phosvitin complex, beta-sheet shell regions"/>
    <property type="match status" value="2"/>
</dbReference>
<organism evidence="10 11">
    <name type="scientific">Phaedon cochleariae</name>
    <name type="common">Mustard beetle</name>
    <dbReference type="NCBI Taxonomy" id="80249"/>
    <lineage>
        <taxon>Eukaryota</taxon>
        <taxon>Metazoa</taxon>
        <taxon>Ecdysozoa</taxon>
        <taxon>Arthropoda</taxon>
        <taxon>Hexapoda</taxon>
        <taxon>Insecta</taxon>
        <taxon>Pterygota</taxon>
        <taxon>Neoptera</taxon>
        <taxon>Endopterygota</taxon>
        <taxon>Coleoptera</taxon>
        <taxon>Polyphaga</taxon>
        <taxon>Cucujiformia</taxon>
        <taxon>Chrysomeloidea</taxon>
        <taxon>Chrysomelidae</taxon>
        <taxon>Chrysomelinae</taxon>
        <taxon>Chrysomelini</taxon>
        <taxon>Phaedon</taxon>
    </lineage>
</organism>
<evidence type="ECO:0000256" key="5">
    <source>
        <dbReference type="SAM" id="MobiDB-lite"/>
    </source>
</evidence>
<dbReference type="InterPro" id="IPR050733">
    <property type="entry name" value="Vitellogenin/Apolipophorin"/>
</dbReference>
<dbReference type="GO" id="GO:0045735">
    <property type="term" value="F:nutrient reservoir activity"/>
    <property type="evidence" value="ECO:0007669"/>
    <property type="project" value="UniProtKB-KW"/>
</dbReference>
<dbReference type="Gene3D" id="2.20.80.10">
    <property type="entry name" value="Lipovitellin-phosvitin complex, chain A, domain 4"/>
    <property type="match status" value="1"/>
</dbReference>
<dbReference type="Pfam" id="PF01347">
    <property type="entry name" value="Vitellogenin_N"/>
    <property type="match status" value="1"/>
</dbReference>